<accession>A0ABR2S0T3</accession>
<evidence type="ECO:0000313" key="1">
    <source>
        <dbReference type="EMBL" id="KAK9018843.1"/>
    </source>
</evidence>
<sequence length="86" mass="9814">MYDKTFSKTNIESNGQGFRFVGLNVDARMDDIAVEHNINYDEHDIDHDELPMKEYCAVEPVSKAPSMYTIDGRKNSWLATPSSKDI</sequence>
<proteinExistence type="predicted"/>
<gene>
    <name evidence="1" type="ORF">V6N11_033889</name>
</gene>
<comment type="caution">
    <text evidence="1">The sequence shown here is derived from an EMBL/GenBank/DDBJ whole genome shotgun (WGS) entry which is preliminary data.</text>
</comment>
<protein>
    <submittedName>
        <fullName evidence="1">Uncharacterized protein</fullName>
    </submittedName>
</protein>
<name>A0ABR2S0T3_9ROSI</name>
<dbReference type="Proteomes" id="UP001396334">
    <property type="component" value="Unassembled WGS sequence"/>
</dbReference>
<reference evidence="1 2" key="1">
    <citation type="journal article" date="2024" name="G3 (Bethesda)">
        <title>Genome assembly of Hibiscus sabdariffa L. provides insights into metabolisms of medicinal natural products.</title>
        <authorList>
            <person name="Kim T."/>
        </authorList>
    </citation>
    <scope>NUCLEOTIDE SEQUENCE [LARGE SCALE GENOMIC DNA]</scope>
    <source>
        <strain evidence="1">TK-2024</strain>
        <tissue evidence="1">Old leaves</tissue>
    </source>
</reference>
<dbReference type="EMBL" id="JBBPBN010000018">
    <property type="protein sequence ID" value="KAK9018843.1"/>
    <property type="molecule type" value="Genomic_DNA"/>
</dbReference>
<keyword evidence="2" id="KW-1185">Reference proteome</keyword>
<organism evidence="1 2">
    <name type="scientific">Hibiscus sabdariffa</name>
    <name type="common">roselle</name>
    <dbReference type="NCBI Taxonomy" id="183260"/>
    <lineage>
        <taxon>Eukaryota</taxon>
        <taxon>Viridiplantae</taxon>
        <taxon>Streptophyta</taxon>
        <taxon>Embryophyta</taxon>
        <taxon>Tracheophyta</taxon>
        <taxon>Spermatophyta</taxon>
        <taxon>Magnoliopsida</taxon>
        <taxon>eudicotyledons</taxon>
        <taxon>Gunneridae</taxon>
        <taxon>Pentapetalae</taxon>
        <taxon>rosids</taxon>
        <taxon>malvids</taxon>
        <taxon>Malvales</taxon>
        <taxon>Malvaceae</taxon>
        <taxon>Malvoideae</taxon>
        <taxon>Hibiscus</taxon>
    </lineage>
</organism>
<evidence type="ECO:0000313" key="2">
    <source>
        <dbReference type="Proteomes" id="UP001396334"/>
    </source>
</evidence>